<feature type="compositionally biased region" description="Basic and acidic residues" evidence="1">
    <location>
        <begin position="1"/>
        <end position="20"/>
    </location>
</feature>
<dbReference type="PANTHER" id="PTHR33240:SF15">
    <property type="entry name" value="GAG-PRO-LIKE PROTEIN"/>
    <property type="match status" value="1"/>
</dbReference>
<keyword evidence="3" id="KW-1185">Reference proteome</keyword>
<sequence length="152" mass="16612">MPFSDRLDSDPEGGDRETDQARPSPPRVTRQIDTISGGIAGGGDSRNARKNYSRREVYSTGGEITKSQQISLSGNELRGIELPHDDPVIIAPLISNFKVERMLVNMGSSVDILYLSTFDKLQLSRSHIQPITTLLTGFTGHVVYPLGIATLD</sequence>
<reference evidence="2 3" key="1">
    <citation type="submission" date="2024-01" db="EMBL/GenBank/DDBJ databases">
        <title>The complete chloroplast genome sequence of Lithospermum erythrorhizon: insights into the phylogenetic relationship among Boraginaceae species and the maternal lineages of purple gromwells.</title>
        <authorList>
            <person name="Okada T."/>
            <person name="Watanabe K."/>
        </authorList>
    </citation>
    <scope>NUCLEOTIDE SEQUENCE [LARGE SCALE GENOMIC DNA]</scope>
</reference>
<name>A0AAV3QVS9_LITER</name>
<proteinExistence type="predicted"/>
<feature type="region of interest" description="Disordered" evidence="1">
    <location>
        <begin position="1"/>
        <end position="60"/>
    </location>
</feature>
<comment type="caution">
    <text evidence="2">The sequence shown here is derived from an EMBL/GenBank/DDBJ whole genome shotgun (WGS) entry which is preliminary data.</text>
</comment>
<organism evidence="2 3">
    <name type="scientific">Lithospermum erythrorhizon</name>
    <name type="common">Purple gromwell</name>
    <name type="synonym">Lithospermum officinale var. erythrorhizon</name>
    <dbReference type="NCBI Taxonomy" id="34254"/>
    <lineage>
        <taxon>Eukaryota</taxon>
        <taxon>Viridiplantae</taxon>
        <taxon>Streptophyta</taxon>
        <taxon>Embryophyta</taxon>
        <taxon>Tracheophyta</taxon>
        <taxon>Spermatophyta</taxon>
        <taxon>Magnoliopsida</taxon>
        <taxon>eudicotyledons</taxon>
        <taxon>Gunneridae</taxon>
        <taxon>Pentapetalae</taxon>
        <taxon>asterids</taxon>
        <taxon>lamiids</taxon>
        <taxon>Boraginales</taxon>
        <taxon>Boraginaceae</taxon>
        <taxon>Boraginoideae</taxon>
        <taxon>Lithospermeae</taxon>
        <taxon>Lithospermum</taxon>
    </lineage>
</organism>
<dbReference type="AlphaFoldDB" id="A0AAV3QVS9"/>
<evidence type="ECO:0000313" key="3">
    <source>
        <dbReference type="Proteomes" id="UP001454036"/>
    </source>
</evidence>
<gene>
    <name evidence="2" type="ORF">LIER_40503</name>
</gene>
<accession>A0AAV3QVS9</accession>
<evidence type="ECO:0000256" key="1">
    <source>
        <dbReference type="SAM" id="MobiDB-lite"/>
    </source>
</evidence>
<protein>
    <submittedName>
        <fullName evidence="2">Uncharacterized protein</fullName>
    </submittedName>
</protein>
<evidence type="ECO:0000313" key="2">
    <source>
        <dbReference type="EMBL" id="GAA0168134.1"/>
    </source>
</evidence>
<dbReference type="PANTHER" id="PTHR33240">
    <property type="entry name" value="OS08G0508500 PROTEIN"/>
    <property type="match status" value="1"/>
</dbReference>
<dbReference type="EMBL" id="BAABME010023487">
    <property type="protein sequence ID" value="GAA0168134.1"/>
    <property type="molecule type" value="Genomic_DNA"/>
</dbReference>
<dbReference type="Proteomes" id="UP001454036">
    <property type="component" value="Unassembled WGS sequence"/>
</dbReference>